<dbReference type="Proteomes" id="UP000826195">
    <property type="component" value="Unassembled WGS sequence"/>
</dbReference>
<dbReference type="EMBL" id="JAHXZJ010002609">
    <property type="protein sequence ID" value="KAH0539684.1"/>
    <property type="molecule type" value="Genomic_DNA"/>
</dbReference>
<keyword evidence="2" id="KW-1185">Reference proteome</keyword>
<proteinExistence type="predicted"/>
<gene>
    <name evidence="1" type="ORF">KQX54_007267</name>
</gene>
<sequence length="213" mass="24718">MLIVKLIGLWKTSINFIPEQPVIDDDYEYEWDYDYDYDGTDGEDKRHDRMLIGKIVLVKLIPIEGRINIVGAEDRGWIDIILFYYFILDSFADRVYILEDIGDNARYHFPGELLACWDHGLATLIRDQKSDVCKSMLDDALIPYVLTRVYLIYPGSLVELPSCERGFAFSSSRAWHTNCSYAHNYVCIPQPIPDMLYSAFHVPGGPFFRVYSY</sequence>
<accession>A0AAV7I160</accession>
<protein>
    <submittedName>
        <fullName evidence="1">Uncharacterized protein</fullName>
    </submittedName>
</protein>
<dbReference type="AlphaFoldDB" id="A0AAV7I160"/>
<evidence type="ECO:0000313" key="2">
    <source>
        <dbReference type="Proteomes" id="UP000826195"/>
    </source>
</evidence>
<evidence type="ECO:0000313" key="1">
    <source>
        <dbReference type="EMBL" id="KAH0539684.1"/>
    </source>
</evidence>
<reference evidence="1 2" key="1">
    <citation type="journal article" date="2021" name="J. Hered.">
        <title>A chromosome-level genome assembly of the parasitoid wasp, Cotesia glomerata (Hymenoptera: Braconidae).</title>
        <authorList>
            <person name="Pinto B.J."/>
            <person name="Weis J.J."/>
            <person name="Gamble T."/>
            <person name="Ode P.J."/>
            <person name="Paul R."/>
            <person name="Zaspel J.M."/>
        </authorList>
    </citation>
    <scope>NUCLEOTIDE SEQUENCE [LARGE SCALE GENOMIC DNA]</scope>
    <source>
        <strain evidence="1">CgM1</strain>
    </source>
</reference>
<comment type="caution">
    <text evidence="1">The sequence shown here is derived from an EMBL/GenBank/DDBJ whole genome shotgun (WGS) entry which is preliminary data.</text>
</comment>
<organism evidence="1 2">
    <name type="scientific">Cotesia glomerata</name>
    <name type="common">Lepidopteran parasitic wasp</name>
    <name type="synonym">Apanteles glomeratus</name>
    <dbReference type="NCBI Taxonomy" id="32391"/>
    <lineage>
        <taxon>Eukaryota</taxon>
        <taxon>Metazoa</taxon>
        <taxon>Ecdysozoa</taxon>
        <taxon>Arthropoda</taxon>
        <taxon>Hexapoda</taxon>
        <taxon>Insecta</taxon>
        <taxon>Pterygota</taxon>
        <taxon>Neoptera</taxon>
        <taxon>Endopterygota</taxon>
        <taxon>Hymenoptera</taxon>
        <taxon>Apocrita</taxon>
        <taxon>Ichneumonoidea</taxon>
        <taxon>Braconidae</taxon>
        <taxon>Microgastrinae</taxon>
        <taxon>Cotesia</taxon>
    </lineage>
</organism>
<name>A0AAV7I160_COTGL</name>